<dbReference type="EMBL" id="FZPA01000006">
    <property type="protein sequence ID" value="SNS84308.1"/>
    <property type="molecule type" value="Genomic_DNA"/>
</dbReference>
<dbReference type="Pfam" id="PF04828">
    <property type="entry name" value="GFA"/>
    <property type="match status" value="1"/>
</dbReference>
<dbReference type="OrthoDB" id="7186766at2"/>
<keyword evidence="3" id="KW-0862">Zinc</keyword>
<name>A0A239HTA8_9SPHN</name>
<evidence type="ECO:0000256" key="2">
    <source>
        <dbReference type="ARBA" id="ARBA00022723"/>
    </source>
</evidence>
<sequence length="130" mass="14469">MDAQSGGCQCGDVRFETRGEPYRVGLCHCLDCRKHHGALFHASAIFPADAVTVAGETRAYEGRHFCPRCGSSPFGRSGDEIEVNLGAFDGPDRFVPTYESWIIRREAWLPPFPLARHYPRDREGVGRSEA</sequence>
<dbReference type="Gene3D" id="3.90.1590.10">
    <property type="entry name" value="glutathione-dependent formaldehyde- activating enzyme (gfa)"/>
    <property type="match status" value="1"/>
</dbReference>
<protein>
    <submittedName>
        <fullName evidence="6">Uncharacterized conserved protein</fullName>
    </submittedName>
</protein>
<keyword evidence="2" id="KW-0479">Metal-binding</keyword>
<dbReference type="PANTHER" id="PTHR33337:SF40">
    <property type="entry name" value="CENP-V_GFA DOMAIN-CONTAINING PROTEIN-RELATED"/>
    <property type="match status" value="1"/>
</dbReference>
<evidence type="ECO:0000256" key="4">
    <source>
        <dbReference type="ARBA" id="ARBA00023239"/>
    </source>
</evidence>
<dbReference type="PANTHER" id="PTHR33337">
    <property type="entry name" value="GFA DOMAIN-CONTAINING PROTEIN"/>
    <property type="match status" value="1"/>
</dbReference>
<evidence type="ECO:0000256" key="3">
    <source>
        <dbReference type="ARBA" id="ARBA00022833"/>
    </source>
</evidence>
<accession>A0A239HTA8</accession>
<evidence type="ECO:0000256" key="1">
    <source>
        <dbReference type="ARBA" id="ARBA00005495"/>
    </source>
</evidence>
<organism evidence="6 7">
    <name type="scientific">Sphingopyxis indica</name>
    <dbReference type="NCBI Taxonomy" id="436663"/>
    <lineage>
        <taxon>Bacteria</taxon>
        <taxon>Pseudomonadati</taxon>
        <taxon>Pseudomonadota</taxon>
        <taxon>Alphaproteobacteria</taxon>
        <taxon>Sphingomonadales</taxon>
        <taxon>Sphingomonadaceae</taxon>
        <taxon>Sphingopyxis</taxon>
    </lineage>
</organism>
<reference evidence="6 7" key="1">
    <citation type="submission" date="2017-06" db="EMBL/GenBank/DDBJ databases">
        <authorList>
            <person name="Kim H.J."/>
            <person name="Triplett B.A."/>
        </authorList>
    </citation>
    <scope>NUCLEOTIDE SEQUENCE [LARGE SCALE GENOMIC DNA]</scope>
    <source>
        <strain evidence="6 7">DS15</strain>
    </source>
</reference>
<dbReference type="InterPro" id="IPR011057">
    <property type="entry name" value="Mss4-like_sf"/>
</dbReference>
<gene>
    <name evidence="6" type="ORF">SAMN06295955_106102</name>
</gene>
<dbReference type="GO" id="GO:0016846">
    <property type="term" value="F:carbon-sulfur lyase activity"/>
    <property type="evidence" value="ECO:0007669"/>
    <property type="project" value="InterPro"/>
</dbReference>
<comment type="similarity">
    <text evidence="1">Belongs to the Gfa family.</text>
</comment>
<dbReference type="SUPFAM" id="SSF51316">
    <property type="entry name" value="Mss4-like"/>
    <property type="match status" value="1"/>
</dbReference>
<dbReference type="RefSeq" id="WP_089215828.1">
    <property type="nucleotide sequence ID" value="NZ_FZPA01000006.1"/>
</dbReference>
<dbReference type="InterPro" id="IPR006913">
    <property type="entry name" value="CENP-V/GFA"/>
</dbReference>
<keyword evidence="7" id="KW-1185">Reference proteome</keyword>
<feature type="domain" description="CENP-V/GFA" evidence="5">
    <location>
        <begin position="4"/>
        <end position="99"/>
    </location>
</feature>
<dbReference type="PROSITE" id="PS51891">
    <property type="entry name" value="CENP_V_GFA"/>
    <property type="match status" value="1"/>
</dbReference>
<proteinExistence type="inferred from homology"/>
<evidence type="ECO:0000313" key="6">
    <source>
        <dbReference type="EMBL" id="SNS84308.1"/>
    </source>
</evidence>
<evidence type="ECO:0000259" key="5">
    <source>
        <dbReference type="PROSITE" id="PS51891"/>
    </source>
</evidence>
<dbReference type="Proteomes" id="UP000198339">
    <property type="component" value="Unassembled WGS sequence"/>
</dbReference>
<keyword evidence="4" id="KW-0456">Lyase</keyword>
<evidence type="ECO:0000313" key="7">
    <source>
        <dbReference type="Proteomes" id="UP000198339"/>
    </source>
</evidence>
<dbReference type="GO" id="GO:0046872">
    <property type="term" value="F:metal ion binding"/>
    <property type="evidence" value="ECO:0007669"/>
    <property type="project" value="UniProtKB-KW"/>
</dbReference>
<dbReference type="AlphaFoldDB" id="A0A239HTA8"/>